<dbReference type="InterPro" id="IPR001212">
    <property type="entry name" value="Somatomedin_B_dom"/>
</dbReference>
<dbReference type="RefSeq" id="WP_006974224.1">
    <property type="nucleotide sequence ID" value="NZ_ABCS01000061.1"/>
</dbReference>
<dbReference type="SMART" id="SM00280">
    <property type="entry name" value="KAZAL"/>
    <property type="match status" value="2"/>
</dbReference>
<dbReference type="InterPro" id="IPR002350">
    <property type="entry name" value="Kazal_dom"/>
</dbReference>
<evidence type="ECO:0000256" key="2">
    <source>
        <dbReference type="SAM" id="SignalP"/>
    </source>
</evidence>
<gene>
    <name evidence="5" type="ORF">PPSIR1_18342</name>
</gene>
<dbReference type="PROSITE" id="PS51257">
    <property type="entry name" value="PROKAR_LIPOPROTEIN"/>
    <property type="match status" value="1"/>
</dbReference>
<dbReference type="SUPFAM" id="SSF100895">
    <property type="entry name" value="Kazal-type serine protease inhibitors"/>
    <property type="match status" value="2"/>
</dbReference>
<dbReference type="GO" id="GO:0005615">
    <property type="term" value="C:extracellular space"/>
    <property type="evidence" value="ECO:0007669"/>
    <property type="project" value="TreeGrafter"/>
</dbReference>
<dbReference type="eggNOG" id="ENOG5033HVC">
    <property type="taxonomic scope" value="Bacteria"/>
</dbReference>
<evidence type="ECO:0000313" key="5">
    <source>
        <dbReference type="EMBL" id="EDM76656.1"/>
    </source>
</evidence>
<feature type="chain" id="PRO_5002697644" evidence="2">
    <location>
        <begin position="26"/>
        <end position="334"/>
    </location>
</feature>
<feature type="signal peptide" evidence="2">
    <location>
        <begin position="1"/>
        <end position="25"/>
    </location>
</feature>
<evidence type="ECO:0000313" key="6">
    <source>
        <dbReference type="Proteomes" id="UP000005801"/>
    </source>
</evidence>
<sequence>MFKTIQFTRLLSFLPFALLTVTACGDVDSATTELDADRLDADRLDAAEQNLEFRAGGSCSAEDCGLYNPFASCQCDDACVLYGDCCDDQAMVCGPDAGPGEFCGGIAGFECNEGLTCIQDPGTCLVADAGGTCQVVPEFCTEQYQPVCGCDGVTYDNDCFANQAGVTIDHEGACGGKGGAGEGEFCGGIAGFVCAEGLTCVQEPGTCDVSDAGGTCESVGPFCTEQYEPVCGCDGKTYGNACKAKVAGVTIDTVGECAPVDACESDKDCKEGFCGWNDDSSRVCKPWAQVGESCEGFVLPQFRAFCAPGLECEFPEPTNDVPGTCVDPSAAELG</sequence>
<dbReference type="EMBL" id="ABCS01000061">
    <property type="protein sequence ID" value="EDM76656.1"/>
    <property type="molecule type" value="Genomic_DNA"/>
</dbReference>
<dbReference type="Gene3D" id="4.10.410.20">
    <property type="match status" value="1"/>
</dbReference>
<feature type="domain" description="SMB" evidence="3">
    <location>
        <begin position="55"/>
        <end position="97"/>
    </location>
</feature>
<dbReference type="InterPro" id="IPR053265">
    <property type="entry name" value="Serpin"/>
</dbReference>
<dbReference type="Proteomes" id="UP000005801">
    <property type="component" value="Unassembled WGS sequence"/>
</dbReference>
<keyword evidence="1" id="KW-1015">Disulfide bond</keyword>
<reference evidence="5 6" key="1">
    <citation type="submission" date="2007-06" db="EMBL/GenBank/DDBJ databases">
        <authorList>
            <person name="Shimkets L."/>
            <person name="Ferriera S."/>
            <person name="Johnson J."/>
            <person name="Kravitz S."/>
            <person name="Beeson K."/>
            <person name="Sutton G."/>
            <person name="Rogers Y.-H."/>
            <person name="Friedman R."/>
            <person name="Frazier M."/>
            <person name="Venter J.C."/>
        </authorList>
    </citation>
    <scope>NUCLEOTIDE SEQUENCE [LARGE SCALE GENOMIC DNA]</scope>
    <source>
        <strain evidence="5 6">SIR-1</strain>
    </source>
</reference>
<dbReference type="Pfam" id="PF00050">
    <property type="entry name" value="Kazal_1"/>
    <property type="match status" value="2"/>
</dbReference>
<feature type="domain" description="Kazal-like" evidence="4">
    <location>
        <begin position="127"/>
        <end position="176"/>
    </location>
</feature>
<keyword evidence="6" id="KW-1185">Reference proteome</keyword>
<dbReference type="PROSITE" id="PS50958">
    <property type="entry name" value="SMB_2"/>
    <property type="match status" value="1"/>
</dbReference>
<dbReference type="InterPro" id="IPR036058">
    <property type="entry name" value="Kazal_dom_sf"/>
</dbReference>
<proteinExistence type="predicted"/>
<dbReference type="AlphaFoldDB" id="A6GBY3"/>
<dbReference type="STRING" id="391625.PPSIR1_18342"/>
<feature type="domain" description="Kazal-like" evidence="4">
    <location>
        <begin position="210"/>
        <end position="259"/>
    </location>
</feature>
<dbReference type="OrthoDB" id="5294875at2"/>
<dbReference type="CDD" id="cd00104">
    <property type="entry name" value="KAZAL_FS"/>
    <property type="match status" value="2"/>
</dbReference>
<dbReference type="Pfam" id="PF01033">
    <property type="entry name" value="Somatomedin_B"/>
    <property type="match status" value="1"/>
</dbReference>
<evidence type="ECO:0000259" key="4">
    <source>
        <dbReference type="PROSITE" id="PS51465"/>
    </source>
</evidence>
<accession>A6GBY3</accession>
<dbReference type="PANTHER" id="PTHR21131:SF0">
    <property type="entry name" value="GEO10195P1-RELATED"/>
    <property type="match status" value="1"/>
</dbReference>
<dbReference type="PANTHER" id="PTHR21131">
    <property type="entry name" value="SERINE-TYPE ENDOPEPTIDASE INHIBITOR"/>
    <property type="match status" value="1"/>
</dbReference>
<dbReference type="PROSITE" id="PS51465">
    <property type="entry name" value="KAZAL_2"/>
    <property type="match status" value="2"/>
</dbReference>
<evidence type="ECO:0000259" key="3">
    <source>
        <dbReference type="PROSITE" id="PS50958"/>
    </source>
</evidence>
<name>A6GBY3_9BACT</name>
<evidence type="ECO:0000256" key="1">
    <source>
        <dbReference type="ARBA" id="ARBA00023157"/>
    </source>
</evidence>
<protein>
    <submittedName>
        <fullName evidence="5">Kazal domain protein</fullName>
    </submittedName>
</protein>
<dbReference type="Gene3D" id="3.30.60.30">
    <property type="match status" value="2"/>
</dbReference>
<keyword evidence="2" id="KW-0732">Signal</keyword>
<comment type="caution">
    <text evidence="5">The sequence shown here is derived from an EMBL/GenBank/DDBJ whole genome shotgun (WGS) entry which is preliminary data.</text>
</comment>
<organism evidence="5 6">
    <name type="scientific">Plesiocystis pacifica SIR-1</name>
    <dbReference type="NCBI Taxonomy" id="391625"/>
    <lineage>
        <taxon>Bacteria</taxon>
        <taxon>Pseudomonadati</taxon>
        <taxon>Myxococcota</taxon>
        <taxon>Polyangia</taxon>
        <taxon>Nannocystales</taxon>
        <taxon>Nannocystaceae</taxon>
        <taxon>Plesiocystis</taxon>
    </lineage>
</organism>